<dbReference type="SUPFAM" id="SSF48452">
    <property type="entry name" value="TPR-like"/>
    <property type="match status" value="1"/>
</dbReference>
<keyword evidence="4" id="KW-1185">Reference proteome</keyword>
<dbReference type="InterPro" id="IPR011717">
    <property type="entry name" value="TPR-4"/>
</dbReference>
<dbReference type="GO" id="GO:0042802">
    <property type="term" value="F:identical protein binding"/>
    <property type="evidence" value="ECO:0007669"/>
    <property type="project" value="InterPro"/>
</dbReference>
<dbReference type="EMBL" id="CP036434">
    <property type="protein sequence ID" value="QDV06577.1"/>
    <property type="molecule type" value="Genomic_DNA"/>
</dbReference>
<dbReference type="PANTHER" id="PTHR43630">
    <property type="entry name" value="POLY-BETA-1,6-N-ACETYL-D-GLUCOSAMINE SYNTHASE"/>
    <property type="match status" value="1"/>
</dbReference>
<dbReference type="AlphaFoldDB" id="A0A518ER54"/>
<keyword evidence="3" id="KW-0328">Glycosyltransferase</keyword>
<accession>A0A518ER54</accession>
<evidence type="ECO:0000313" key="3">
    <source>
        <dbReference type="EMBL" id="QDV06577.1"/>
    </source>
</evidence>
<reference evidence="3 4" key="1">
    <citation type="submission" date="2019-02" db="EMBL/GenBank/DDBJ databases">
        <title>Deep-cultivation of Planctomycetes and their phenomic and genomic characterization uncovers novel biology.</title>
        <authorList>
            <person name="Wiegand S."/>
            <person name="Jogler M."/>
            <person name="Boedeker C."/>
            <person name="Pinto D."/>
            <person name="Vollmers J."/>
            <person name="Rivas-Marin E."/>
            <person name="Kohn T."/>
            <person name="Peeters S.H."/>
            <person name="Heuer A."/>
            <person name="Rast P."/>
            <person name="Oberbeckmann S."/>
            <person name="Bunk B."/>
            <person name="Jeske O."/>
            <person name="Meyerdierks A."/>
            <person name="Storesund J.E."/>
            <person name="Kallscheuer N."/>
            <person name="Luecker S."/>
            <person name="Lage O.M."/>
            <person name="Pohl T."/>
            <person name="Merkel B.J."/>
            <person name="Hornburger P."/>
            <person name="Mueller R.-W."/>
            <person name="Bruemmer F."/>
            <person name="Labrenz M."/>
            <person name="Spormann A.M."/>
            <person name="Op den Camp H."/>
            <person name="Overmann J."/>
            <person name="Amann R."/>
            <person name="Jetten M.S.M."/>
            <person name="Mascher T."/>
            <person name="Medema M.H."/>
            <person name="Devos D.P."/>
            <person name="Kaster A.-K."/>
            <person name="Ovreas L."/>
            <person name="Rohde M."/>
            <person name="Galperin M.Y."/>
            <person name="Jogler C."/>
        </authorList>
    </citation>
    <scope>NUCLEOTIDE SEQUENCE [LARGE SCALE GENOMIC DNA]</scope>
    <source>
        <strain evidence="3 4">Poly30</strain>
    </source>
</reference>
<dbReference type="GO" id="GO:0016757">
    <property type="term" value="F:glycosyltransferase activity"/>
    <property type="evidence" value="ECO:0007669"/>
    <property type="project" value="UniProtKB-KW"/>
</dbReference>
<feature type="domain" description="Glycosyltransferase 2-like" evidence="2">
    <location>
        <begin position="17"/>
        <end position="128"/>
    </location>
</feature>
<gene>
    <name evidence="3" type="primary">sunS</name>
    <name evidence="3" type="ORF">Poly30_20870</name>
</gene>
<dbReference type="Pfam" id="PF00535">
    <property type="entry name" value="Glycos_transf_2"/>
    <property type="match status" value="1"/>
</dbReference>
<protein>
    <submittedName>
        <fullName evidence="3">SPBc2 prophage-derived glycosyltransferase SunS</fullName>
        <ecNumber evidence="3">2.4.1.-</ecNumber>
    </submittedName>
</protein>
<dbReference type="SUPFAM" id="SSF53448">
    <property type="entry name" value="Nucleotide-diphospho-sugar transferases"/>
    <property type="match status" value="1"/>
</dbReference>
<dbReference type="Pfam" id="PF07721">
    <property type="entry name" value="TPR_4"/>
    <property type="match status" value="1"/>
</dbReference>
<dbReference type="InterPro" id="IPR001173">
    <property type="entry name" value="Glyco_trans_2-like"/>
</dbReference>
<dbReference type="InterPro" id="IPR029044">
    <property type="entry name" value="Nucleotide-diphossugar_trans"/>
</dbReference>
<dbReference type="EC" id="2.4.1.-" evidence="3"/>
<sequence>METTILPGRPKGRVSISLCMIARNEERFLAECLRSVRGVVAESIVVDTGSTDRTKTIAAEAGARVVDFPWCDDFAAARNVGVELATGTHILVLDADERLAPGMGPNLLKAAADPELLLGCLALYNASEMTATFDEVLDGVKRLGEVAFVPRLFRNLPEMRFQRRVHESLTWGFNSLQAKGVGISKAVGAALVHYGDVPTHRAGMAKDDRNQALLRKCLEEDPADGEVAGYLVVDLIRRGEVQEALEVGERHFAPFLARNENRLPGFLPENMVRIGYSLGLAQVEVGRPADAIRTTQASRRHTPDGHPNLDYIEGLGQLLLGDLDEAERLFRATRAVDGRGFAQPVLPAITSELSMLKLAGIALERGDLELARQELPPRAGKWIYPVDLVLAEIELAQGKPDKAMERLALHVDRKDVAPDWYVLVHRALTALGKDAENLIELAQAARPGAWLERRRLSLLNGSAR</sequence>
<organism evidence="3 4">
    <name type="scientific">Saltatorellus ferox</name>
    <dbReference type="NCBI Taxonomy" id="2528018"/>
    <lineage>
        <taxon>Bacteria</taxon>
        <taxon>Pseudomonadati</taxon>
        <taxon>Planctomycetota</taxon>
        <taxon>Planctomycetia</taxon>
        <taxon>Planctomycetia incertae sedis</taxon>
        <taxon>Saltatorellus</taxon>
    </lineage>
</organism>
<keyword evidence="3" id="KW-0808">Transferase</keyword>
<dbReference type="Proteomes" id="UP000320390">
    <property type="component" value="Chromosome"/>
</dbReference>
<dbReference type="CDD" id="cd02511">
    <property type="entry name" value="Beta4Glucosyltransferase"/>
    <property type="match status" value="1"/>
</dbReference>
<evidence type="ECO:0000313" key="4">
    <source>
        <dbReference type="Proteomes" id="UP000320390"/>
    </source>
</evidence>
<dbReference type="RefSeq" id="WP_145196877.1">
    <property type="nucleotide sequence ID" value="NZ_CP036434.1"/>
</dbReference>
<evidence type="ECO:0000259" key="2">
    <source>
        <dbReference type="Pfam" id="PF00535"/>
    </source>
</evidence>
<comment type="similarity">
    <text evidence="1">Belongs to the glycosyltransferase 2 family. WaaE/KdtX subfamily.</text>
</comment>
<dbReference type="Gene3D" id="1.25.40.10">
    <property type="entry name" value="Tetratricopeptide repeat domain"/>
    <property type="match status" value="1"/>
</dbReference>
<dbReference type="PANTHER" id="PTHR43630:SF2">
    <property type="entry name" value="GLYCOSYLTRANSFERASE"/>
    <property type="match status" value="1"/>
</dbReference>
<dbReference type="Gene3D" id="3.90.550.10">
    <property type="entry name" value="Spore Coat Polysaccharide Biosynthesis Protein SpsA, Chain A"/>
    <property type="match status" value="1"/>
</dbReference>
<name>A0A518ER54_9BACT</name>
<proteinExistence type="inferred from homology"/>
<dbReference type="OrthoDB" id="2592041at2"/>
<evidence type="ECO:0000256" key="1">
    <source>
        <dbReference type="ARBA" id="ARBA00038494"/>
    </source>
</evidence>
<dbReference type="InterPro" id="IPR011990">
    <property type="entry name" value="TPR-like_helical_dom_sf"/>
</dbReference>